<keyword evidence="5" id="KW-1185">Reference proteome</keyword>
<organism evidence="4 5">
    <name type="scientific">Elysia crispata</name>
    <name type="common">lettuce slug</name>
    <dbReference type="NCBI Taxonomy" id="231223"/>
    <lineage>
        <taxon>Eukaryota</taxon>
        <taxon>Metazoa</taxon>
        <taxon>Spiralia</taxon>
        <taxon>Lophotrochozoa</taxon>
        <taxon>Mollusca</taxon>
        <taxon>Gastropoda</taxon>
        <taxon>Heterobranchia</taxon>
        <taxon>Euthyneura</taxon>
        <taxon>Panpulmonata</taxon>
        <taxon>Sacoglossa</taxon>
        <taxon>Placobranchoidea</taxon>
        <taxon>Plakobranchidae</taxon>
        <taxon>Elysia</taxon>
    </lineage>
</organism>
<dbReference type="Proteomes" id="UP001283361">
    <property type="component" value="Unassembled WGS sequence"/>
</dbReference>
<dbReference type="EMBL" id="JAWDGP010005839">
    <property type="protein sequence ID" value="KAK3751077.1"/>
    <property type="molecule type" value="Genomic_DNA"/>
</dbReference>
<feature type="signal peptide" evidence="3">
    <location>
        <begin position="1"/>
        <end position="22"/>
    </location>
</feature>
<protein>
    <recommendedName>
        <fullName evidence="6">CUB domain-containing protein</fullName>
    </recommendedName>
</protein>
<gene>
    <name evidence="4" type="ORF">RRG08_019286</name>
</gene>
<accession>A0AAE1D132</accession>
<evidence type="ECO:0000256" key="1">
    <source>
        <dbReference type="SAM" id="MobiDB-lite"/>
    </source>
</evidence>
<dbReference type="AlphaFoldDB" id="A0AAE1D132"/>
<keyword evidence="2" id="KW-0472">Membrane</keyword>
<sequence>MNFRCYLVYSIFCFAFFQGTQPEEICGIFEEGKPGSLSCSTNIWNFVSLQPRIEINGEFLQFGSCDSAGNECSSQPGYLTKLETEPGSSRKKVTLYIDKVLRTMTRSRCYMDYRPLSGQDCTIVVYVKPSLPVCQPPVFSEDGTVSLLTCISNRVYPKGKCNFTLTDGKPAIASYLTVRAENKNSSSFAGDQEVTCRLSIPIARADEGIYRLRAEVFPDIEGIPDSAKVFAEQMAPLHLMATALYSTGENNHVFQFPMTGKLKIDVHITGNPPPNRILLKVSQDNSSSPVPVSSLEYSTTYNSTAGSDGGILTLVLSVGLEYGRDSFYSLELSNGIISPTQCEYNFFLNVSGVHINKPTCQPTVFTNQGASAIITCTSDRVHVKGKCHFTVMGSNSTIEMHATMTSLNKKSTTYPGDQEVTCQLLISITGAQEGMFWFRVGIIPDLPGVPDSAKIFADQIPGIDLSPIRLYKSDDTDHVFDFPLNGELKIDVHITGNPPPNRILLKVSQDNSSSPVPVSSLEYSTTYNSTAGSDGGILTLVLSVGLEYGRDSFYTLELSNGIISPTPCKYNFRVTGSKVHIHKPTCQTPEFTDQGTSVLLTCTSDRVYLQGTCDCTVIEEISEIQKKVSITTINSESKRYPGDQEVTCKIRVSITGTQKGSYRFRVAVSPDIPGVRDSFKVFADLIPRLDLSPSLLFDPDDKDHVVNFPKSGDLHIDLHVTGNPPPNRVLLTVRETASSSPVAVSSRDFNTSYVTTAGSVGGVLTLLLSRSLVADRDRFYALKLSNGVTGSTQFQYNFSVRESQDVKQEQVTEEKKLVFHIGLGVGAFGILLVLAVAIFFAARNCRKPKKDPHDGDYIMPCNPESIWSDGQWDSAGGTAQTEQPTDIDPSQDYVDIDAENKIRSPMEENIETLPMTASSTDSSVQLTSNDSKFTTDVVAIQGTPGVMINRSSATDSSVQRPTSSSGERSALSTDDRVSI</sequence>
<feature type="region of interest" description="Disordered" evidence="1">
    <location>
        <begin position="945"/>
        <end position="979"/>
    </location>
</feature>
<evidence type="ECO:0000313" key="5">
    <source>
        <dbReference type="Proteomes" id="UP001283361"/>
    </source>
</evidence>
<keyword evidence="3" id="KW-0732">Signal</keyword>
<name>A0AAE1D132_9GAST</name>
<evidence type="ECO:0008006" key="6">
    <source>
        <dbReference type="Google" id="ProtNLM"/>
    </source>
</evidence>
<evidence type="ECO:0000256" key="3">
    <source>
        <dbReference type="SAM" id="SignalP"/>
    </source>
</evidence>
<evidence type="ECO:0000256" key="2">
    <source>
        <dbReference type="SAM" id="Phobius"/>
    </source>
</evidence>
<proteinExistence type="predicted"/>
<keyword evidence="2" id="KW-1133">Transmembrane helix</keyword>
<feature type="compositionally biased region" description="Polar residues" evidence="1">
    <location>
        <begin position="949"/>
        <end position="972"/>
    </location>
</feature>
<keyword evidence="2" id="KW-0812">Transmembrane</keyword>
<evidence type="ECO:0000313" key="4">
    <source>
        <dbReference type="EMBL" id="KAK3751077.1"/>
    </source>
</evidence>
<feature type="transmembrane region" description="Helical" evidence="2">
    <location>
        <begin position="817"/>
        <end position="842"/>
    </location>
</feature>
<reference evidence="4" key="1">
    <citation type="journal article" date="2023" name="G3 (Bethesda)">
        <title>A reference genome for the long-term kleptoplast-retaining sea slug Elysia crispata morphotype clarki.</title>
        <authorList>
            <person name="Eastman K.E."/>
            <person name="Pendleton A.L."/>
            <person name="Shaikh M.A."/>
            <person name="Suttiyut T."/>
            <person name="Ogas R."/>
            <person name="Tomko P."/>
            <person name="Gavelis G."/>
            <person name="Widhalm J.R."/>
            <person name="Wisecaver J.H."/>
        </authorList>
    </citation>
    <scope>NUCLEOTIDE SEQUENCE</scope>
    <source>
        <strain evidence="4">ECLA1</strain>
    </source>
</reference>
<comment type="caution">
    <text evidence="4">The sequence shown here is derived from an EMBL/GenBank/DDBJ whole genome shotgun (WGS) entry which is preliminary data.</text>
</comment>
<feature type="chain" id="PRO_5042137443" description="CUB domain-containing protein" evidence="3">
    <location>
        <begin position="23"/>
        <end position="979"/>
    </location>
</feature>